<reference evidence="4 5" key="2">
    <citation type="journal article" date="2018" name="Plant J.">
        <title>The Physcomitrella patens chromosome-scale assembly reveals moss genome structure and evolution.</title>
        <authorList>
            <person name="Lang D."/>
            <person name="Ullrich K.K."/>
            <person name="Murat F."/>
            <person name="Fuchs J."/>
            <person name="Jenkins J."/>
            <person name="Haas F.B."/>
            <person name="Piednoel M."/>
            <person name="Gundlach H."/>
            <person name="Van Bel M."/>
            <person name="Meyberg R."/>
            <person name="Vives C."/>
            <person name="Morata J."/>
            <person name="Symeonidi A."/>
            <person name="Hiss M."/>
            <person name="Muchero W."/>
            <person name="Kamisugi Y."/>
            <person name="Saleh O."/>
            <person name="Blanc G."/>
            <person name="Decker E.L."/>
            <person name="van Gessel N."/>
            <person name="Grimwood J."/>
            <person name="Hayes R.D."/>
            <person name="Graham S.W."/>
            <person name="Gunter L.E."/>
            <person name="McDaniel S.F."/>
            <person name="Hoernstein S.N.W."/>
            <person name="Larsson A."/>
            <person name="Li F.W."/>
            <person name="Perroud P.F."/>
            <person name="Phillips J."/>
            <person name="Ranjan P."/>
            <person name="Rokshar D.S."/>
            <person name="Rothfels C.J."/>
            <person name="Schneider L."/>
            <person name="Shu S."/>
            <person name="Stevenson D.W."/>
            <person name="Thummler F."/>
            <person name="Tillich M."/>
            <person name="Villarreal Aguilar J.C."/>
            <person name="Widiez T."/>
            <person name="Wong G.K."/>
            <person name="Wymore A."/>
            <person name="Zhang Y."/>
            <person name="Zimmer A.D."/>
            <person name="Quatrano R.S."/>
            <person name="Mayer K.F.X."/>
            <person name="Goodstein D."/>
            <person name="Casacuberta J.M."/>
            <person name="Vandepoele K."/>
            <person name="Reski R."/>
            <person name="Cuming A.C."/>
            <person name="Tuskan G.A."/>
            <person name="Maumus F."/>
            <person name="Salse J."/>
            <person name="Schmutz J."/>
            <person name="Rensing S.A."/>
        </authorList>
    </citation>
    <scope>NUCLEOTIDE SEQUENCE [LARGE SCALE GENOMIC DNA]</scope>
    <source>
        <strain evidence="4 5">cv. Gransden 2004</strain>
    </source>
</reference>
<dbReference type="GO" id="GO:0005615">
    <property type="term" value="C:extracellular space"/>
    <property type="evidence" value="ECO:0000318"/>
    <property type="project" value="GO_Central"/>
</dbReference>
<organism evidence="4 5">
    <name type="scientific">Physcomitrium patens</name>
    <name type="common">Spreading-leaved earth moss</name>
    <name type="synonym">Physcomitrella patens</name>
    <dbReference type="NCBI Taxonomy" id="3218"/>
    <lineage>
        <taxon>Eukaryota</taxon>
        <taxon>Viridiplantae</taxon>
        <taxon>Streptophyta</taxon>
        <taxon>Embryophyta</taxon>
        <taxon>Bryophyta</taxon>
        <taxon>Bryophytina</taxon>
        <taxon>Bryopsida</taxon>
        <taxon>Funariidae</taxon>
        <taxon>Funariales</taxon>
        <taxon>Funariaceae</taxon>
        <taxon>Physcomitrium</taxon>
    </lineage>
</organism>
<accession>A0A7I4E338</accession>
<dbReference type="InterPro" id="IPR018244">
    <property type="entry name" value="Allrgn_V5/Tpx1_CS"/>
</dbReference>
<keyword evidence="2" id="KW-0568">Pathogenesis-related protein</keyword>
<dbReference type="EMBL" id="ABEU02000005">
    <property type="status" value="NOT_ANNOTATED_CDS"/>
    <property type="molecule type" value="Genomic_DNA"/>
</dbReference>
<dbReference type="PROSITE" id="PS01010">
    <property type="entry name" value="CRISP_2"/>
    <property type="match status" value="1"/>
</dbReference>
<dbReference type="InterPro" id="IPR014044">
    <property type="entry name" value="CAP_dom"/>
</dbReference>
<evidence type="ECO:0000256" key="1">
    <source>
        <dbReference type="ARBA" id="ARBA00003143"/>
    </source>
</evidence>
<dbReference type="Pfam" id="PF00188">
    <property type="entry name" value="CAP"/>
    <property type="match status" value="1"/>
</dbReference>
<dbReference type="Gene3D" id="3.40.33.10">
    <property type="entry name" value="CAP"/>
    <property type="match status" value="1"/>
</dbReference>
<evidence type="ECO:0000313" key="4">
    <source>
        <dbReference type="EnsemblPlants" id="Pp3c5_14360V3.2"/>
    </source>
</evidence>
<dbReference type="AlphaFoldDB" id="A0A7I4E338"/>
<dbReference type="CDD" id="cd05381">
    <property type="entry name" value="CAP_PR-1"/>
    <property type="match status" value="1"/>
</dbReference>
<keyword evidence="5" id="KW-1185">Reference proteome</keyword>
<feature type="domain" description="SCP" evidence="3">
    <location>
        <begin position="105"/>
        <end position="238"/>
    </location>
</feature>
<gene>
    <name evidence="4" type="primary">LOC112282267</name>
</gene>
<dbReference type="InterPro" id="IPR002413">
    <property type="entry name" value="V5_allergen-like"/>
</dbReference>
<comment type="function">
    <text evidence="1">Probably involved in the defense reaction of plants against pathogens.</text>
</comment>
<dbReference type="EnsemblPlants" id="Pp3c5_14360V3.2">
    <property type="protein sequence ID" value="Pp3c5_14360V3.2"/>
    <property type="gene ID" value="Pp3c5_14360"/>
</dbReference>
<evidence type="ECO:0000259" key="3">
    <source>
        <dbReference type="SMART" id="SM00198"/>
    </source>
</evidence>
<dbReference type="SUPFAM" id="SSF55797">
    <property type="entry name" value="PR-1-like"/>
    <property type="match status" value="1"/>
</dbReference>
<evidence type="ECO:0000256" key="2">
    <source>
        <dbReference type="ARBA" id="ARBA00023265"/>
    </source>
</evidence>
<name>A0A7I4E338_PHYPA</name>
<dbReference type="InParanoid" id="A0A7I4E338"/>
<dbReference type="SMART" id="SM00198">
    <property type="entry name" value="SCP"/>
    <property type="match status" value="1"/>
</dbReference>
<reference evidence="4" key="3">
    <citation type="submission" date="2020-12" db="UniProtKB">
        <authorList>
            <consortium name="EnsemblPlants"/>
        </authorList>
    </citation>
    <scope>IDENTIFICATION</scope>
</reference>
<keyword evidence="2" id="KW-0611">Plant defense</keyword>
<reference evidence="4 5" key="1">
    <citation type="journal article" date="2008" name="Science">
        <title>The Physcomitrella genome reveals evolutionary insights into the conquest of land by plants.</title>
        <authorList>
            <person name="Rensing S."/>
            <person name="Lang D."/>
            <person name="Zimmer A."/>
            <person name="Terry A."/>
            <person name="Salamov A."/>
            <person name="Shapiro H."/>
            <person name="Nishiyama T."/>
            <person name="Perroud P.-F."/>
            <person name="Lindquist E."/>
            <person name="Kamisugi Y."/>
            <person name="Tanahashi T."/>
            <person name="Sakakibara K."/>
            <person name="Fujita T."/>
            <person name="Oishi K."/>
            <person name="Shin-I T."/>
            <person name="Kuroki Y."/>
            <person name="Toyoda A."/>
            <person name="Suzuki Y."/>
            <person name="Hashimoto A."/>
            <person name="Yamaguchi K."/>
            <person name="Sugano A."/>
            <person name="Kohara Y."/>
            <person name="Fujiyama A."/>
            <person name="Anterola A."/>
            <person name="Aoki S."/>
            <person name="Ashton N."/>
            <person name="Barbazuk W.B."/>
            <person name="Barker E."/>
            <person name="Bennetzen J."/>
            <person name="Bezanilla M."/>
            <person name="Blankenship R."/>
            <person name="Cho S.H."/>
            <person name="Dutcher S."/>
            <person name="Estelle M."/>
            <person name="Fawcett J.A."/>
            <person name="Gundlach H."/>
            <person name="Hanada K."/>
            <person name="Heyl A."/>
            <person name="Hicks K.A."/>
            <person name="Hugh J."/>
            <person name="Lohr M."/>
            <person name="Mayer K."/>
            <person name="Melkozernov A."/>
            <person name="Murata T."/>
            <person name="Nelson D."/>
            <person name="Pils B."/>
            <person name="Prigge M."/>
            <person name="Reiss B."/>
            <person name="Renner T."/>
            <person name="Rombauts S."/>
            <person name="Rushton P."/>
            <person name="Sanderfoot A."/>
            <person name="Schween G."/>
            <person name="Shiu S.-H."/>
            <person name="Stueber K."/>
            <person name="Theodoulou F.L."/>
            <person name="Tu H."/>
            <person name="Van de Peer Y."/>
            <person name="Verrier P.J."/>
            <person name="Waters E."/>
            <person name="Wood A."/>
            <person name="Yang L."/>
            <person name="Cove D."/>
            <person name="Cuming A."/>
            <person name="Hasebe M."/>
            <person name="Lucas S."/>
            <person name="Mishler D.B."/>
            <person name="Reski R."/>
            <person name="Grigoriev I."/>
            <person name="Quatrano R.S."/>
            <person name="Boore J.L."/>
        </authorList>
    </citation>
    <scope>NUCLEOTIDE SEQUENCE [LARGE SCALE GENOMIC DNA]</scope>
    <source>
        <strain evidence="4 5">cv. Gransden 2004</strain>
    </source>
</reference>
<dbReference type="PRINTS" id="PR00837">
    <property type="entry name" value="V5TPXLIKE"/>
</dbReference>
<dbReference type="InterPro" id="IPR035940">
    <property type="entry name" value="CAP_sf"/>
</dbReference>
<dbReference type="PROSITE" id="PS01009">
    <property type="entry name" value="CRISP_1"/>
    <property type="match status" value="1"/>
</dbReference>
<dbReference type="InterPro" id="IPR001283">
    <property type="entry name" value="CRISP-related"/>
</dbReference>
<dbReference type="PANTHER" id="PTHR10334">
    <property type="entry name" value="CYSTEINE-RICH SECRETORY PROTEIN-RELATED"/>
    <property type="match status" value="1"/>
</dbReference>
<protein>
    <recommendedName>
        <fullName evidence="3">SCP domain-containing protein</fullName>
    </recommendedName>
</protein>
<dbReference type="Proteomes" id="UP000006727">
    <property type="component" value="Chromosome 5"/>
</dbReference>
<dbReference type="FunFam" id="3.40.33.10:FF:000004">
    <property type="entry name" value="CAP, cysteine-rich secretory protein, antigen 5"/>
    <property type="match status" value="1"/>
</dbReference>
<evidence type="ECO:0000313" key="5">
    <source>
        <dbReference type="Proteomes" id="UP000006727"/>
    </source>
</evidence>
<proteinExistence type="predicted"/>
<sequence>MLRSVLSHLRCTSSLHNLDPPVDGEFGVKGRNPGGWDSSYCPMFDEVTISYRLPHIAAVVRSHEAWGLLLSVTMGHDVKRLGLSCVFLLSVIFVVVDAQLPPDANQPSAFLTPHNAARSRVGVPPLKWSNTLATYARKYAYSQRGKCRPLTHSQGQYGENLFWGYGKAWTPREAVNFWVGEAKDYRYSTNSCTPGKMCGHYTQVVWRTTREVGCASVLCSDQAIYIICSYNPPGNWIGRRPY</sequence>
<dbReference type="PRINTS" id="PR00838">
    <property type="entry name" value="V5ALLERGEN"/>
</dbReference>
<dbReference type="Gramene" id="Pp3c5_14360V3.2">
    <property type="protein sequence ID" value="Pp3c5_14360V3.2"/>
    <property type="gene ID" value="Pp3c5_14360"/>
</dbReference>